<gene>
    <name evidence="1" type="ORF">HD556DRAFT_61</name>
</gene>
<evidence type="ECO:0000313" key="1">
    <source>
        <dbReference type="EMBL" id="KAG1809748.1"/>
    </source>
</evidence>
<protein>
    <submittedName>
        <fullName evidence="1">Uncharacterized protein</fullName>
    </submittedName>
</protein>
<dbReference type="RefSeq" id="XP_041167413.1">
    <property type="nucleotide sequence ID" value="XM_041311080.1"/>
</dbReference>
<comment type="caution">
    <text evidence="1">The sequence shown here is derived from an EMBL/GenBank/DDBJ whole genome shotgun (WGS) entry which is preliminary data.</text>
</comment>
<evidence type="ECO:0000313" key="2">
    <source>
        <dbReference type="Proteomes" id="UP000719766"/>
    </source>
</evidence>
<reference evidence="1" key="1">
    <citation type="journal article" date="2020" name="New Phytol.">
        <title>Comparative genomics reveals dynamic genome evolution in host specialist ectomycorrhizal fungi.</title>
        <authorList>
            <person name="Lofgren L.A."/>
            <person name="Nguyen N.H."/>
            <person name="Vilgalys R."/>
            <person name="Ruytinx J."/>
            <person name="Liao H.L."/>
            <person name="Branco S."/>
            <person name="Kuo A."/>
            <person name="LaButti K."/>
            <person name="Lipzen A."/>
            <person name="Andreopoulos W."/>
            <person name="Pangilinan J."/>
            <person name="Riley R."/>
            <person name="Hundley H."/>
            <person name="Na H."/>
            <person name="Barry K."/>
            <person name="Grigoriev I.V."/>
            <person name="Stajich J.E."/>
            <person name="Kennedy P.G."/>
        </authorList>
    </citation>
    <scope>NUCLEOTIDE SEQUENCE</scope>
    <source>
        <strain evidence="1">S12</strain>
    </source>
</reference>
<organism evidence="1 2">
    <name type="scientific">Suillus plorans</name>
    <dbReference type="NCBI Taxonomy" id="116603"/>
    <lineage>
        <taxon>Eukaryota</taxon>
        <taxon>Fungi</taxon>
        <taxon>Dikarya</taxon>
        <taxon>Basidiomycota</taxon>
        <taxon>Agaricomycotina</taxon>
        <taxon>Agaricomycetes</taxon>
        <taxon>Agaricomycetidae</taxon>
        <taxon>Boletales</taxon>
        <taxon>Suillineae</taxon>
        <taxon>Suillaceae</taxon>
        <taxon>Suillus</taxon>
    </lineage>
</organism>
<dbReference type="Proteomes" id="UP000719766">
    <property type="component" value="Unassembled WGS sequence"/>
</dbReference>
<proteinExistence type="predicted"/>
<keyword evidence="2" id="KW-1185">Reference proteome</keyword>
<dbReference type="EMBL" id="JABBWE010000001">
    <property type="protein sequence ID" value="KAG1809748.1"/>
    <property type="molecule type" value="Genomic_DNA"/>
</dbReference>
<dbReference type="AlphaFoldDB" id="A0A9P7J9D0"/>
<name>A0A9P7J9D0_9AGAM</name>
<sequence length="117" mass="12731">MELSRAVFSLSHHQLARGILMATLVCNAVDTQGKRLCTGTIKMPLVSQGSVMLLMYVRSPSVLPTCRVGAVWVNSLSVSEVSELVVSAKLYSYSPANDKAISFSTSHSTEFLRLHTD</sequence>
<dbReference type="GeneID" id="64604844"/>
<accession>A0A9P7J9D0</accession>